<proteinExistence type="predicted"/>
<dbReference type="RefSeq" id="WP_132324109.1">
    <property type="nucleotide sequence ID" value="NZ_FWZT01000025.1"/>
</dbReference>
<dbReference type="AlphaFoldDB" id="A0A1Y6CQU0"/>
<keyword evidence="1" id="KW-0472">Membrane</keyword>
<keyword evidence="4" id="KW-1185">Reference proteome</keyword>
<dbReference type="Gene3D" id="3.30.1330.60">
    <property type="entry name" value="OmpA-like domain"/>
    <property type="match status" value="1"/>
</dbReference>
<dbReference type="EMBL" id="FWZT01000025">
    <property type="protein sequence ID" value="SMF70025.1"/>
    <property type="molecule type" value="Genomic_DNA"/>
</dbReference>
<dbReference type="InterPro" id="IPR006665">
    <property type="entry name" value="OmpA-like"/>
</dbReference>
<dbReference type="OrthoDB" id="9792021at2"/>
<reference evidence="4" key="1">
    <citation type="submission" date="2017-04" db="EMBL/GenBank/DDBJ databases">
        <authorList>
            <person name="Varghese N."/>
            <person name="Submissions S."/>
        </authorList>
    </citation>
    <scope>NUCLEOTIDE SEQUENCE [LARGE SCALE GENOMIC DNA]</scope>
    <source>
        <strain evidence="4">RKEM611</strain>
    </source>
</reference>
<dbReference type="PANTHER" id="PTHR30329">
    <property type="entry name" value="STATOR ELEMENT OF FLAGELLAR MOTOR COMPLEX"/>
    <property type="match status" value="1"/>
</dbReference>
<dbReference type="PANTHER" id="PTHR30329:SF21">
    <property type="entry name" value="LIPOPROTEIN YIAD-RELATED"/>
    <property type="match status" value="1"/>
</dbReference>
<feature type="domain" description="OmpA-like" evidence="2">
    <location>
        <begin position="162"/>
        <end position="279"/>
    </location>
</feature>
<dbReference type="Pfam" id="PF00691">
    <property type="entry name" value="OmpA"/>
    <property type="match status" value="1"/>
</dbReference>
<dbReference type="PROSITE" id="PS51123">
    <property type="entry name" value="OMPA_2"/>
    <property type="match status" value="1"/>
</dbReference>
<evidence type="ECO:0000313" key="3">
    <source>
        <dbReference type="EMBL" id="SMF70025.1"/>
    </source>
</evidence>
<dbReference type="SUPFAM" id="SSF103088">
    <property type="entry name" value="OmpA-like"/>
    <property type="match status" value="1"/>
</dbReference>
<dbReference type="STRING" id="1513793.SAMN06296036_12579"/>
<sequence>MIDLLKPLNVRRNAILAILIAVSTNHSLGEIVYKNQTNSAPSAQENQATPLAPRGKMPHIITVLDIIGEGQDQYVSLASHGHETPTKGAVLDIYRRKGTQIIHVGVVKVSESTSDHTVAHVVQNGTQESRILEKDYPLIMIGDRAVLRDIKIARVIQITPNKTLSFFGLFQDPQAYPQTFELSAEGKRILTAAARVFQASKLPTLLVEGHTNAEGAADVNQVESYQRALTVRQFLINELGFDPDRVVAIGMGEIEPVSEPYLPNHVENARRIVLKAKAF</sequence>
<organism evidence="3 4">
    <name type="scientific">Pseudobacteriovorax antillogorgiicola</name>
    <dbReference type="NCBI Taxonomy" id="1513793"/>
    <lineage>
        <taxon>Bacteria</taxon>
        <taxon>Pseudomonadati</taxon>
        <taxon>Bdellovibrionota</taxon>
        <taxon>Oligoflexia</taxon>
        <taxon>Oligoflexales</taxon>
        <taxon>Pseudobacteriovoracaceae</taxon>
        <taxon>Pseudobacteriovorax</taxon>
    </lineage>
</organism>
<dbReference type="CDD" id="cd07185">
    <property type="entry name" value="OmpA_C-like"/>
    <property type="match status" value="1"/>
</dbReference>
<name>A0A1Y6CQU0_9BACT</name>
<dbReference type="InterPro" id="IPR036737">
    <property type="entry name" value="OmpA-like_sf"/>
</dbReference>
<gene>
    <name evidence="3" type="ORF">SAMN06296036_12579</name>
</gene>
<dbReference type="Proteomes" id="UP000192907">
    <property type="component" value="Unassembled WGS sequence"/>
</dbReference>
<evidence type="ECO:0000256" key="1">
    <source>
        <dbReference type="PROSITE-ProRule" id="PRU00473"/>
    </source>
</evidence>
<protein>
    <submittedName>
        <fullName evidence="3">OmpA family protein</fullName>
    </submittedName>
</protein>
<evidence type="ECO:0000313" key="4">
    <source>
        <dbReference type="Proteomes" id="UP000192907"/>
    </source>
</evidence>
<accession>A0A1Y6CQU0</accession>
<dbReference type="InterPro" id="IPR050330">
    <property type="entry name" value="Bact_OuterMem_StrucFunc"/>
</dbReference>
<dbReference type="GO" id="GO:0016020">
    <property type="term" value="C:membrane"/>
    <property type="evidence" value="ECO:0007669"/>
    <property type="project" value="UniProtKB-UniRule"/>
</dbReference>
<evidence type="ECO:0000259" key="2">
    <source>
        <dbReference type="PROSITE" id="PS51123"/>
    </source>
</evidence>